<dbReference type="PROSITE" id="PS51273">
    <property type="entry name" value="GATASE_TYPE_1"/>
    <property type="match status" value="1"/>
</dbReference>
<evidence type="ECO:0000259" key="1">
    <source>
        <dbReference type="Pfam" id="PF00117"/>
    </source>
</evidence>
<evidence type="ECO:0000313" key="3">
    <source>
        <dbReference type="EMBL" id="OLL23668.1"/>
    </source>
</evidence>
<sequence>MVVIAILEADKPLPSVAAVHGSYGDIFQTMFRNALTSRQFADMQFRCFDVIDKMEFPASMDGIDAILVTGSRFSAYENYPWLLKMIEFIQKVYKEYIHVKLIGICFGHQAIARALGGTVGVNAAGWEIGVATINVEPGYESILCDTSRKTIALQQMHRDVVIKPPADAIIIARNEKGIHGLLVPDRVLSLQGHPEFTKEIEIEIIDSREKSGVFSSVAASNGRMRAALDYDRYDFARAAINFIK</sequence>
<evidence type="ECO:0000313" key="2">
    <source>
        <dbReference type="EMBL" id="OLL23667.1"/>
    </source>
</evidence>
<reference evidence="2 4" key="1">
    <citation type="submission" date="2016-04" db="EMBL/GenBank/DDBJ databases">
        <title>Evolutionary innovation and constraint leading to complex multicellularity in the Ascomycota.</title>
        <authorList>
            <person name="Cisse O."/>
            <person name="Nguyen A."/>
            <person name="Hewitt D.A."/>
            <person name="Jedd G."/>
            <person name="Stajich J.E."/>
        </authorList>
    </citation>
    <scope>NUCLEOTIDE SEQUENCE [LARGE SCALE GENOMIC DNA]</scope>
    <source>
        <strain evidence="2 4">DAH-3</strain>
    </source>
</reference>
<dbReference type="InterPro" id="IPR017926">
    <property type="entry name" value="GATASE"/>
</dbReference>
<dbReference type="GO" id="GO:0005829">
    <property type="term" value="C:cytosol"/>
    <property type="evidence" value="ECO:0007669"/>
    <property type="project" value="TreeGrafter"/>
</dbReference>
<dbReference type="EMBL" id="LXFE01001377">
    <property type="protein sequence ID" value="OLL23668.1"/>
    <property type="molecule type" value="Genomic_DNA"/>
</dbReference>
<evidence type="ECO:0000313" key="4">
    <source>
        <dbReference type="Proteomes" id="UP000186594"/>
    </source>
</evidence>
<keyword evidence="2" id="KW-0808">Transferase</keyword>
<dbReference type="InterPro" id="IPR029062">
    <property type="entry name" value="Class_I_gatase-like"/>
</dbReference>
<dbReference type="AlphaFoldDB" id="A0A1U7LLZ2"/>
<dbReference type="STRING" id="1198029.A0A1U7LLZ2"/>
<dbReference type="Pfam" id="PF00117">
    <property type="entry name" value="GATase"/>
    <property type="match status" value="1"/>
</dbReference>
<dbReference type="EMBL" id="LXFE01001377">
    <property type="protein sequence ID" value="OLL23667.1"/>
    <property type="molecule type" value="Genomic_DNA"/>
</dbReference>
<protein>
    <submittedName>
        <fullName evidence="2">Putative glutamine amidotransferase-like protein isoform A</fullName>
    </submittedName>
    <submittedName>
        <fullName evidence="3">Putative glutamine amidotransferase-like protein isoform B</fullName>
    </submittedName>
</protein>
<dbReference type="InterPro" id="IPR044992">
    <property type="entry name" value="ChyE-like"/>
</dbReference>
<keyword evidence="2" id="KW-0315">Glutamine amidotransferase</keyword>
<dbReference type="GO" id="GO:0005634">
    <property type="term" value="C:nucleus"/>
    <property type="evidence" value="ECO:0007669"/>
    <property type="project" value="TreeGrafter"/>
</dbReference>
<dbReference type="PANTHER" id="PTHR42695:SF5">
    <property type="entry name" value="GLUTAMINE AMIDOTRANSFERASE YLR126C-RELATED"/>
    <property type="match status" value="1"/>
</dbReference>
<dbReference type="SUPFAM" id="SSF52317">
    <property type="entry name" value="Class I glutamine amidotransferase-like"/>
    <property type="match status" value="1"/>
</dbReference>
<comment type="caution">
    <text evidence="2">The sequence shown here is derived from an EMBL/GenBank/DDBJ whole genome shotgun (WGS) entry which is preliminary data.</text>
</comment>
<proteinExistence type="predicted"/>
<accession>A0A1U7LLZ2</accession>
<organism evidence="2 4">
    <name type="scientific">Neolecta irregularis (strain DAH-3)</name>
    <dbReference type="NCBI Taxonomy" id="1198029"/>
    <lineage>
        <taxon>Eukaryota</taxon>
        <taxon>Fungi</taxon>
        <taxon>Dikarya</taxon>
        <taxon>Ascomycota</taxon>
        <taxon>Taphrinomycotina</taxon>
        <taxon>Neolectales</taxon>
        <taxon>Neolectaceae</taxon>
        <taxon>Neolecta</taxon>
    </lineage>
</organism>
<dbReference type="GO" id="GO:0016740">
    <property type="term" value="F:transferase activity"/>
    <property type="evidence" value="ECO:0007669"/>
    <property type="project" value="UniProtKB-KW"/>
</dbReference>
<gene>
    <name evidence="2" type="ORF">NEOLI_004144</name>
</gene>
<dbReference type="Gene3D" id="3.40.50.880">
    <property type="match status" value="1"/>
</dbReference>
<keyword evidence="4" id="KW-1185">Reference proteome</keyword>
<dbReference type="OrthoDB" id="92161at2759"/>
<dbReference type="PANTHER" id="PTHR42695">
    <property type="entry name" value="GLUTAMINE AMIDOTRANSFERASE YLR126C-RELATED"/>
    <property type="match status" value="1"/>
</dbReference>
<name>A0A1U7LLZ2_NEOID</name>
<dbReference type="Proteomes" id="UP000186594">
    <property type="component" value="Unassembled WGS sequence"/>
</dbReference>
<dbReference type="OMA" id="PWIQTLK"/>
<dbReference type="CDD" id="cd01741">
    <property type="entry name" value="GATase1_1"/>
    <property type="match status" value="1"/>
</dbReference>
<feature type="domain" description="Glutamine amidotransferase" evidence="1">
    <location>
        <begin position="60"/>
        <end position="198"/>
    </location>
</feature>